<dbReference type="AlphaFoldDB" id="A0A4R1P0I4"/>
<evidence type="ECO:0000313" key="1">
    <source>
        <dbReference type="EMBL" id="TCL18583.1"/>
    </source>
</evidence>
<evidence type="ECO:0000313" key="2">
    <source>
        <dbReference type="Proteomes" id="UP000295169"/>
    </source>
</evidence>
<name>A0A4R1P0I4_9GAMM</name>
<gene>
    <name evidence="1" type="ORF">EV691_1469</name>
</gene>
<dbReference type="Proteomes" id="UP000295169">
    <property type="component" value="Unassembled WGS sequence"/>
</dbReference>
<proteinExistence type="predicted"/>
<dbReference type="EMBL" id="SMMU01000046">
    <property type="protein sequence ID" value="TCL18583.1"/>
    <property type="molecule type" value="Genomic_DNA"/>
</dbReference>
<reference evidence="1 2" key="1">
    <citation type="submission" date="2019-03" db="EMBL/GenBank/DDBJ databases">
        <title>Genomic Encyclopedia of Type Strains, Phase IV (KMG-IV): sequencing the most valuable type-strain genomes for metagenomic binning, comparative biology and taxonomic classification.</title>
        <authorList>
            <person name="Goeker M."/>
        </authorList>
    </citation>
    <scope>NUCLEOTIDE SEQUENCE [LARGE SCALE GENOMIC DNA]</scope>
    <source>
        <strain evidence="1 2">DSM 2286</strain>
    </source>
</reference>
<comment type="caution">
    <text evidence="1">The sequence shown here is derived from an EMBL/GenBank/DDBJ whole genome shotgun (WGS) entry which is preliminary data.</text>
</comment>
<dbReference type="RefSeq" id="WP_165496595.1">
    <property type="nucleotide sequence ID" value="NZ_JBHLST010000039.1"/>
</dbReference>
<organism evidence="1 2">
    <name type="scientific">Azotobacter chroococcum</name>
    <dbReference type="NCBI Taxonomy" id="353"/>
    <lineage>
        <taxon>Bacteria</taxon>
        <taxon>Pseudomonadati</taxon>
        <taxon>Pseudomonadota</taxon>
        <taxon>Gammaproteobacteria</taxon>
        <taxon>Pseudomonadales</taxon>
        <taxon>Pseudomonadaceae</taxon>
        <taxon>Azotobacter</taxon>
    </lineage>
</organism>
<accession>A0A4R1P0I4</accession>
<sequence>MLVTIELADDEVLVALKRPEGYEDTHPKLVAEDAIREDWPEYRTIHGDEIKTPN</sequence>
<protein>
    <submittedName>
        <fullName evidence="1">Uncharacterized protein</fullName>
    </submittedName>
</protein>